<accession>A0A919YS05</accession>
<dbReference type="CDD" id="cd06849">
    <property type="entry name" value="lipoyl_domain"/>
    <property type="match status" value="1"/>
</dbReference>
<dbReference type="Proteomes" id="UP000683139">
    <property type="component" value="Unassembled WGS sequence"/>
</dbReference>
<dbReference type="InterPro" id="IPR003016">
    <property type="entry name" value="2-oxoA_DH_lipoyl-BS"/>
</dbReference>
<dbReference type="SUPFAM" id="SSF47005">
    <property type="entry name" value="Peripheral subunit-binding domain of 2-oxo acid dehydrogenase complex"/>
    <property type="match status" value="1"/>
</dbReference>
<reference evidence="9" key="1">
    <citation type="submission" date="2021-03" db="EMBL/GenBank/DDBJ databases">
        <title>Antimicrobial resistance genes in bacteria isolated from Japanese honey, and their potential for conferring macrolide and lincosamide resistance in the American foulbrood pathogen Paenibacillus larvae.</title>
        <authorList>
            <person name="Okamoto M."/>
            <person name="Kumagai M."/>
            <person name="Kanamori H."/>
            <person name="Takamatsu D."/>
        </authorList>
    </citation>
    <scope>NUCLEOTIDE SEQUENCE</scope>
    <source>
        <strain evidence="9">J40TS1</strain>
    </source>
</reference>
<name>A0A919YS05_9BACL</name>
<dbReference type="InterPro" id="IPR036625">
    <property type="entry name" value="E3-bd_dom_sf"/>
</dbReference>
<sequence>MAESITMPQLGESVTEGTIIRWLVQIGDKVKQYDPLCEVTTDKVTVEVPSVTSGVITEIVVSEGDTVQVGAVICRIETAEFSPAVWKLIQEHGLDSSQLKGTGRFGRITRNDVMEFLEKRGALVEDMGSPSEQGELEEKVPVTAVRKAIARRMSQSKQEIPHAWTMIECDVTSLVQFRNEIKEQFQRTEGVALTYFPFFMKAVTEALKEFPILNSQWAGEHIILKKEINLSFAVAADRALYTPVIRNADRMDIAGLARTVHQLARKARAGSLTIEDVSGGTFTVNNTGSFGSVLSAPIINYPQAAMLTFEAIVKRPALVDGMLVEIDKVNMCLSMDHRVLDGWVCGQFLQRIRNRLESFGTGTDLYSYSV</sequence>
<evidence type="ECO:0000256" key="2">
    <source>
        <dbReference type="ARBA" id="ARBA00007317"/>
    </source>
</evidence>
<feature type="domain" description="Lipoyl-binding" evidence="7">
    <location>
        <begin position="2"/>
        <end position="77"/>
    </location>
</feature>
<dbReference type="Gene3D" id="3.30.559.10">
    <property type="entry name" value="Chloramphenicol acetyltransferase-like domain"/>
    <property type="match status" value="1"/>
</dbReference>
<evidence type="ECO:0000256" key="1">
    <source>
        <dbReference type="ARBA" id="ARBA00001938"/>
    </source>
</evidence>
<evidence type="ECO:0000256" key="4">
    <source>
        <dbReference type="ARBA" id="ARBA00022823"/>
    </source>
</evidence>
<keyword evidence="5 6" id="KW-0012">Acyltransferase</keyword>
<evidence type="ECO:0000256" key="6">
    <source>
        <dbReference type="RuleBase" id="RU003423"/>
    </source>
</evidence>
<dbReference type="PROSITE" id="PS50968">
    <property type="entry name" value="BIOTINYL_LIPOYL"/>
    <property type="match status" value="1"/>
</dbReference>
<keyword evidence="10" id="KW-1185">Reference proteome</keyword>
<evidence type="ECO:0000313" key="10">
    <source>
        <dbReference type="Proteomes" id="UP000683139"/>
    </source>
</evidence>
<evidence type="ECO:0000256" key="3">
    <source>
        <dbReference type="ARBA" id="ARBA00022679"/>
    </source>
</evidence>
<dbReference type="InterPro" id="IPR001078">
    <property type="entry name" value="2-oxoacid_DH_actylTfrase"/>
</dbReference>
<dbReference type="GO" id="GO:0016407">
    <property type="term" value="F:acetyltransferase activity"/>
    <property type="evidence" value="ECO:0007669"/>
    <property type="project" value="TreeGrafter"/>
</dbReference>
<dbReference type="FunFam" id="3.30.559.10:FF:000007">
    <property type="entry name" value="Dihydrolipoamide acetyltransferase component of pyruvate dehydrogenase complex"/>
    <property type="match status" value="1"/>
</dbReference>
<dbReference type="InterPro" id="IPR023213">
    <property type="entry name" value="CAT-like_dom_sf"/>
</dbReference>
<comment type="cofactor">
    <cofactor evidence="1 6">
        <name>(R)-lipoate</name>
        <dbReference type="ChEBI" id="CHEBI:83088"/>
    </cofactor>
</comment>
<comment type="caution">
    <text evidence="9">The sequence shown here is derived from an EMBL/GenBank/DDBJ whole genome shotgun (WGS) entry which is preliminary data.</text>
</comment>
<dbReference type="InterPro" id="IPR011053">
    <property type="entry name" value="Single_hybrid_motif"/>
</dbReference>
<dbReference type="InterPro" id="IPR000089">
    <property type="entry name" value="Biotin_lipoyl"/>
</dbReference>
<dbReference type="SUPFAM" id="SSF52777">
    <property type="entry name" value="CoA-dependent acyltransferases"/>
    <property type="match status" value="1"/>
</dbReference>
<dbReference type="InterPro" id="IPR004167">
    <property type="entry name" value="PSBD"/>
</dbReference>
<dbReference type="Pfam" id="PF02817">
    <property type="entry name" value="E3_binding"/>
    <property type="match status" value="1"/>
</dbReference>
<dbReference type="SUPFAM" id="SSF51230">
    <property type="entry name" value="Single hybrid motif"/>
    <property type="match status" value="1"/>
</dbReference>
<comment type="similarity">
    <text evidence="2 6">Belongs to the 2-oxoacid dehydrogenase family.</text>
</comment>
<dbReference type="GO" id="GO:0005737">
    <property type="term" value="C:cytoplasm"/>
    <property type="evidence" value="ECO:0007669"/>
    <property type="project" value="TreeGrafter"/>
</dbReference>
<proteinExistence type="inferred from homology"/>
<keyword evidence="4 6" id="KW-0450">Lipoyl</keyword>
<dbReference type="PROSITE" id="PS51826">
    <property type="entry name" value="PSBD"/>
    <property type="match status" value="1"/>
</dbReference>
<dbReference type="Pfam" id="PF00198">
    <property type="entry name" value="2-oxoacid_dh"/>
    <property type="match status" value="1"/>
</dbReference>
<dbReference type="GO" id="GO:0031405">
    <property type="term" value="F:lipoic acid binding"/>
    <property type="evidence" value="ECO:0007669"/>
    <property type="project" value="TreeGrafter"/>
</dbReference>
<dbReference type="AlphaFoldDB" id="A0A919YS05"/>
<dbReference type="PANTHER" id="PTHR43178:SF5">
    <property type="entry name" value="LIPOAMIDE ACYLTRANSFERASE COMPONENT OF BRANCHED-CHAIN ALPHA-KETO ACID DEHYDROGENASE COMPLEX, MITOCHONDRIAL"/>
    <property type="match status" value="1"/>
</dbReference>
<evidence type="ECO:0000259" key="8">
    <source>
        <dbReference type="PROSITE" id="PS51826"/>
    </source>
</evidence>
<protein>
    <recommendedName>
        <fullName evidence="6">Dihydrolipoamide acetyltransferase component of pyruvate dehydrogenase complex</fullName>
        <ecNumber evidence="6">2.3.1.-</ecNumber>
    </recommendedName>
</protein>
<dbReference type="Gene3D" id="4.10.320.10">
    <property type="entry name" value="E3-binding domain"/>
    <property type="match status" value="1"/>
</dbReference>
<gene>
    <name evidence="9" type="primary">bfmBB_2</name>
    <name evidence="9" type="ORF">J40TS1_42720</name>
</gene>
<organism evidence="9 10">
    <name type="scientific">Paenibacillus montaniterrae</name>
    <dbReference type="NCBI Taxonomy" id="429341"/>
    <lineage>
        <taxon>Bacteria</taxon>
        <taxon>Bacillati</taxon>
        <taxon>Bacillota</taxon>
        <taxon>Bacilli</taxon>
        <taxon>Bacillales</taxon>
        <taxon>Paenibacillaceae</taxon>
        <taxon>Paenibacillus</taxon>
    </lineage>
</organism>
<dbReference type="PROSITE" id="PS00189">
    <property type="entry name" value="LIPOYL"/>
    <property type="match status" value="1"/>
</dbReference>
<feature type="domain" description="Peripheral subunit-binding (PSBD)" evidence="8">
    <location>
        <begin position="80"/>
        <end position="117"/>
    </location>
</feature>
<dbReference type="PANTHER" id="PTHR43178">
    <property type="entry name" value="DIHYDROLIPOAMIDE ACETYLTRANSFERASE COMPONENT OF PYRUVATE DEHYDROGENASE COMPLEX"/>
    <property type="match status" value="1"/>
</dbReference>
<dbReference type="RefSeq" id="WP_213519281.1">
    <property type="nucleotide sequence ID" value="NZ_BOSE01000009.1"/>
</dbReference>
<evidence type="ECO:0000256" key="5">
    <source>
        <dbReference type="ARBA" id="ARBA00023315"/>
    </source>
</evidence>
<dbReference type="EMBL" id="BOSE01000009">
    <property type="protein sequence ID" value="GIP18630.1"/>
    <property type="molecule type" value="Genomic_DNA"/>
</dbReference>
<dbReference type="Pfam" id="PF00364">
    <property type="entry name" value="Biotin_lipoyl"/>
    <property type="match status" value="1"/>
</dbReference>
<dbReference type="InterPro" id="IPR050743">
    <property type="entry name" value="2-oxoacid_DH_E2_comp"/>
</dbReference>
<keyword evidence="3 6" id="KW-0808">Transferase</keyword>
<dbReference type="Gene3D" id="2.40.50.100">
    <property type="match status" value="1"/>
</dbReference>
<evidence type="ECO:0000259" key="7">
    <source>
        <dbReference type="PROSITE" id="PS50968"/>
    </source>
</evidence>
<evidence type="ECO:0000313" key="9">
    <source>
        <dbReference type="EMBL" id="GIP18630.1"/>
    </source>
</evidence>
<dbReference type="EC" id="2.3.1.-" evidence="6"/>